<dbReference type="PANTHER" id="PTHR47396:SF1">
    <property type="entry name" value="ATP-DEPENDENT HELICASE IRC3-RELATED"/>
    <property type="match status" value="1"/>
</dbReference>
<dbReference type="InterPro" id="IPR027417">
    <property type="entry name" value="P-loop_NTPase"/>
</dbReference>
<gene>
    <name evidence="4" type="ORF">GQF03_16290</name>
</gene>
<evidence type="ECO:0000259" key="3">
    <source>
        <dbReference type="PROSITE" id="PS51194"/>
    </source>
</evidence>
<dbReference type="InterPro" id="IPR006935">
    <property type="entry name" value="Helicase/UvrB_N"/>
</dbReference>
<dbReference type="GO" id="GO:0005524">
    <property type="term" value="F:ATP binding"/>
    <property type="evidence" value="ECO:0007669"/>
    <property type="project" value="InterPro"/>
</dbReference>
<evidence type="ECO:0000256" key="1">
    <source>
        <dbReference type="ARBA" id="ARBA00006594"/>
    </source>
</evidence>
<dbReference type="PRINTS" id="PR00507">
    <property type="entry name" value="N12N6MTFRASE"/>
</dbReference>
<dbReference type="Gene3D" id="3.40.1350.10">
    <property type="match status" value="1"/>
</dbReference>
<dbReference type="InterPro" id="IPR029063">
    <property type="entry name" value="SAM-dependent_MTases_sf"/>
</dbReference>
<comment type="similarity">
    <text evidence="1">Belongs to the N(4)/N(6)-methyltransferase family.</text>
</comment>
<dbReference type="InterPro" id="IPR011856">
    <property type="entry name" value="tRNA_endonuc-like_dom_sf"/>
</dbReference>
<dbReference type="InterPro" id="IPR014001">
    <property type="entry name" value="Helicase_ATP-bd"/>
</dbReference>
<dbReference type="InterPro" id="IPR053980">
    <property type="entry name" value="ISP_coupler"/>
</dbReference>
<dbReference type="GO" id="GO:0016787">
    <property type="term" value="F:hydrolase activity"/>
    <property type="evidence" value="ECO:0007669"/>
    <property type="project" value="InterPro"/>
</dbReference>
<dbReference type="GO" id="GO:0005829">
    <property type="term" value="C:cytosol"/>
    <property type="evidence" value="ECO:0007669"/>
    <property type="project" value="TreeGrafter"/>
</dbReference>
<dbReference type="Pfam" id="PF22240">
    <property type="entry name" value="ISP_coupler"/>
    <property type="match status" value="1"/>
</dbReference>
<dbReference type="RefSeq" id="WP_161340322.1">
    <property type="nucleotide sequence ID" value="NZ_JBHSDG010000003.1"/>
</dbReference>
<evidence type="ECO:0000313" key="4">
    <source>
        <dbReference type="EMBL" id="MZR23897.1"/>
    </source>
</evidence>
<dbReference type="InterPro" id="IPR001650">
    <property type="entry name" value="Helicase_C-like"/>
</dbReference>
<keyword evidence="5" id="KW-1185">Reference proteome</keyword>
<dbReference type="Pfam" id="PF13156">
    <property type="entry name" value="Mrr_cat_2"/>
    <property type="match status" value="1"/>
</dbReference>
<dbReference type="GO" id="GO:0004386">
    <property type="term" value="F:helicase activity"/>
    <property type="evidence" value="ECO:0007669"/>
    <property type="project" value="UniProtKB-KW"/>
</dbReference>
<dbReference type="Pfam" id="PF18135">
    <property type="entry name" value="Type_ISP_C"/>
    <property type="match status" value="1"/>
</dbReference>
<evidence type="ECO:0000313" key="5">
    <source>
        <dbReference type="Proteomes" id="UP000445696"/>
    </source>
</evidence>
<dbReference type="GO" id="GO:0008170">
    <property type="term" value="F:N-methyltransferase activity"/>
    <property type="evidence" value="ECO:0007669"/>
    <property type="project" value="InterPro"/>
</dbReference>
<dbReference type="SMART" id="SM00490">
    <property type="entry name" value="HELICc"/>
    <property type="match status" value="1"/>
</dbReference>
<dbReference type="Pfam" id="PF00271">
    <property type="entry name" value="Helicase_C"/>
    <property type="match status" value="1"/>
</dbReference>
<dbReference type="InterPro" id="IPR003356">
    <property type="entry name" value="DNA_methylase_A-5"/>
</dbReference>
<dbReference type="SUPFAM" id="SSF52540">
    <property type="entry name" value="P-loop containing nucleoside triphosphate hydrolases"/>
    <property type="match status" value="1"/>
</dbReference>
<dbReference type="InterPro" id="IPR039442">
    <property type="entry name" value="Mrr-like_dom"/>
</dbReference>
<dbReference type="CDD" id="cd22333">
    <property type="entry name" value="LlaBIII_nuclease-like"/>
    <property type="match status" value="1"/>
</dbReference>
<reference evidence="4 5" key="1">
    <citation type="journal article" date="2014" name="Int. J. Syst. Evol. Microbiol.">
        <title>Sneathiella chungangensis sp. nov., isolated from a marine sand, and emended description of the genus Sneathiella.</title>
        <authorList>
            <person name="Siamphan C."/>
            <person name="Kim H."/>
            <person name="Lee J.S."/>
            <person name="Kim W."/>
        </authorList>
    </citation>
    <scope>NUCLEOTIDE SEQUENCE [LARGE SCALE GENOMIC DNA]</scope>
    <source>
        <strain evidence="4 5">KCTC 32476</strain>
    </source>
</reference>
<feature type="domain" description="Helicase C-terminal" evidence="3">
    <location>
        <begin position="454"/>
        <end position="623"/>
    </location>
</feature>
<accession>A0A845MLD4</accession>
<keyword evidence="4" id="KW-0547">Nucleotide-binding</keyword>
<dbReference type="PANTHER" id="PTHR47396">
    <property type="entry name" value="TYPE I RESTRICTION ENZYME ECOKI R PROTEIN"/>
    <property type="match status" value="1"/>
</dbReference>
<keyword evidence="4" id="KW-0347">Helicase</keyword>
<protein>
    <submittedName>
        <fullName evidence="4">DEAD/DEAH box helicase</fullName>
    </submittedName>
</protein>
<evidence type="ECO:0000259" key="2">
    <source>
        <dbReference type="PROSITE" id="PS51192"/>
    </source>
</evidence>
<keyword evidence="4" id="KW-0378">Hydrolase</keyword>
<keyword evidence="4" id="KW-0067">ATP-binding</keyword>
<comment type="caution">
    <text evidence="4">The sequence shown here is derived from an EMBL/GenBank/DDBJ whole genome shotgun (WGS) entry which is preliminary data.</text>
</comment>
<dbReference type="Pfam" id="PF04851">
    <property type="entry name" value="ResIII"/>
    <property type="match status" value="1"/>
</dbReference>
<dbReference type="Proteomes" id="UP000445696">
    <property type="component" value="Unassembled WGS sequence"/>
</dbReference>
<name>A0A845MLD4_9PROT</name>
<dbReference type="GO" id="GO:0003677">
    <property type="term" value="F:DNA binding"/>
    <property type="evidence" value="ECO:0007669"/>
    <property type="project" value="InterPro"/>
</dbReference>
<dbReference type="Gene3D" id="3.40.50.300">
    <property type="entry name" value="P-loop containing nucleotide triphosphate hydrolases"/>
    <property type="match status" value="2"/>
</dbReference>
<dbReference type="SMART" id="SM00487">
    <property type="entry name" value="DEXDc"/>
    <property type="match status" value="1"/>
</dbReference>
<dbReference type="Pfam" id="PF02384">
    <property type="entry name" value="N6_Mtase"/>
    <property type="match status" value="1"/>
</dbReference>
<dbReference type="InterPro" id="IPR050742">
    <property type="entry name" value="Helicase_Restrict-Modif_Enz"/>
</dbReference>
<dbReference type="InterPro" id="IPR041635">
    <property type="entry name" value="Type_ISP_LLaBIII_C"/>
</dbReference>
<feature type="domain" description="Helicase ATP-binding" evidence="2">
    <location>
        <begin position="179"/>
        <end position="379"/>
    </location>
</feature>
<dbReference type="Gene3D" id="3.40.50.150">
    <property type="entry name" value="Vaccinia Virus protein VP39"/>
    <property type="match status" value="1"/>
</dbReference>
<organism evidence="4 5">
    <name type="scientific">Sneathiella chungangensis</name>
    <dbReference type="NCBI Taxonomy" id="1418234"/>
    <lineage>
        <taxon>Bacteria</taxon>
        <taxon>Pseudomonadati</taxon>
        <taxon>Pseudomonadota</taxon>
        <taxon>Alphaproteobacteria</taxon>
        <taxon>Sneathiellales</taxon>
        <taxon>Sneathiellaceae</taxon>
        <taxon>Sneathiella</taxon>
    </lineage>
</organism>
<dbReference type="PROSITE" id="PS51192">
    <property type="entry name" value="HELICASE_ATP_BIND_1"/>
    <property type="match status" value="1"/>
</dbReference>
<dbReference type="OrthoDB" id="5194627at2"/>
<dbReference type="SUPFAM" id="SSF53335">
    <property type="entry name" value="S-adenosyl-L-methionine-dependent methyltransferases"/>
    <property type="match status" value="1"/>
</dbReference>
<proteinExistence type="inferred from homology"/>
<dbReference type="PROSITE" id="PS51194">
    <property type="entry name" value="HELICASE_CTER"/>
    <property type="match status" value="1"/>
</dbReference>
<sequence length="1773" mass="199387">MQLQDILDTYRASAHSEREKGDYFERLVRVYLLHDDVQKQFYSEVVPFAEWAKLHNWSNTDTGIDLVATLADGSGFAAIQCKFYAPEHSIQKPDIDSFISASSNDIFTRLIVVDTTRKEFGKNAADTLNKLSKDWNRIGIAQLEASRIDWSQFVRTGNVSLAPKKELRDHQRDALEAVAEGLQEADRGKLIMACGTGKTFTGLRIAETLAGKGKHVLFMVPSLALMSQTVREWKNDCQEDFNAFSACSDVRVGRKVDADSLDLNVHDLAFPATTDPEKIAHQVNQASQDKMTVVFSTYHSIDVLTRAQKQFGLPEFDLVICDEAHRTTGVTLKDEDDSAFVRIHDNDVVAAKKRLYMTATPRIFGEAAKQKANEYDAKLASMDDKEKFGEDLFHRGFGWAVENDLLTDYKVVVLAVDEGLISTTIQNRLKSGAELTLDDATKIIGCYKALSKSDLAADLEFDPKPMKRALAFCQTIAKSKIIEDEFTKVIAEYTGNQQIDDARNLETEVRHVDGSFKSSAREELLNWLKEDAGDNVCRILTNAKVLSEGVDVPALDAIMFMHPRKSQIDVVQSVGRVMRKDPAGQKKLGYVILPVAIPPDVKPEEALNDNERYKVVWQILNALRAHDERLDARINQAKIGEDISDKIELVRISSETELKELTAVVDDFATTKTKAAKGSAGIGSDSPERRQIDEVVQGELVFDEFTRAIMAKIVEKCGTREYWDTWAKDIAKIAQTHITRIATIVAQEGPERTSFLEFLEELQDDLNPEISEAEAIEMLAQHLITKPVFDALFKGSRFTKENPVSRAMEVVLVQLHEHNLEKESESLSKFYDSVERRAADVKTAHGRQTLITELYDKFFRNAFPRLTQRLGIVYTPVEVVDFIIHSVNDVLKTQFGQTLGSKGIHILDPFVGTGTFITRLLQSGLIAQDELEHKYKHEIHANEIVLLAYYIAAINIETVYHELAYGTLSENAPYDPFEGILLTDTFQMYEQERDMVANLLPDNSERRTKQKALDIRVIIGNPPYSAGQKNAHDVAANIVYPRLDAAIRYTYVAHSEGSLSNKLYDSYIRAFRWASERIGDAGVMAFVSGSGWIERSFADGMRKCLADEFSEIYVFHLRGDIRKNMLSKGAAREGQNIFASGSMTGISISVLVKNPNAEKQGQIHFHDIGPDLTTTQKRNIIRNYASINGITKVGGWSTITPDENNDWLDQADRSFDRFLPMGDKNKDDLAPVIFENYSLGVSTNRDPWVISSSANKLKHNIKKTQQFFNDQRRALIDGATSVEYDERSIKWSSTLIPKAGRVSEQRFHQEYIRRNLYRPFSLQFLYFDAVLNDRRGQIPHIFPTAEAENLVVQVSGVGARAGFSAIMSNQMPSLDTIEKGQCFPLYLYEEAQPDDGLFSASSDQASGLTRRDAITDEGLAHFQAAYPGEEISKEDLFYYIYGLLHSPDYRERFKNNLAKQLPRIPAVKTFSDFAAFRDAGRALGDLHVNFESVEPYMVTYKEGDHRLIPEAQADPKKFYRVKKMKFGGKGKEKDKTTVIYNEHITMQNIPLEAYDYVVNGKPALEWVMERQVVKTDKASGIVNDANDYANETIGDPRYPMLLFQRVITVSLETIKIVRGLPKLDIDSDEAKDTIKELPSIDDIKAGIKEKWHGMPAADIALKIVEAIEFNNSKGTESLRVSDILDILNVGELNGEIISALAILAQSKFAVLKSGGEYIDAEGGRYPLSPEDFQKVLDHDTLIHPITKEELHKASNRVAPVFALAREIFEGKEE</sequence>
<dbReference type="EMBL" id="WTVA01000015">
    <property type="protein sequence ID" value="MZR23897.1"/>
    <property type="molecule type" value="Genomic_DNA"/>
</dbReference>